<protein>
    <submittedName>
        <fullName evidence="13">TonB-dependent receptor</fullName>
    </submittedName>
</protein>
<dbReference type="GO" id="GO:0044718">
    <property type="term" value="P:siderophore transmembrane transport"/>
    <property type="evidence" value="ECO:0007669"/>
    <property type="project" value="TreeGrafter"/>
</dbReference>
<dbReference type="Proteomes" id="UP000005695">
    <property type="component" value="Unassembled WGS sequence"/>
</dbReference>
<evidence type="ECO:0000256" key="10">
    <source>
        <dbReference type="RuleBase" id="RU003357"/>
    </source>
</evidence>
<dbReference type="GO" id="GO:0015344">
    <property type="term" value="F:siderophore uptake transmembrane transporter activity"/>
    <property type="evidence" value="ECO:0007669"/>
    <property type="project" value="TreeGrafter"/>
</dbReference>
<keyword evidence="5" id="KW-0732">Signal</keyword>
<dbReference type="Gene3D" id="2.170.130.10">
    <property type="entry name" value="TonB-dependent receptor, plug domain"/>
    <property type="match status" value="1"/>
</dbReference>
<feature type="domain" description="TonB-dependent receptor-like beta-barrel" evidence="11">
    <location>
        <begin position="232"/>
        <end position="642"/>
    </location>
</feature>
<evidence type="ECO:0000256" key="2">
    <source>
        <dbReference type="ARBA" id="ARBA00022448"/>
    </source>
</evidence>
<dbReference type="OrthoDB" id="9800913at2"/>
<evidence type="ECO:0000256" key="3">
    <source>
        <dbReference type="ARBA" id="ARBA00022452"/>
    </source>
</evidence>
<sequence>MAFTLPWKYRGVVYPLALLFVLVSINPVQGEQITELETILVTASAEKEDHPDQVGQEELRHEHVVDLAELLSQQSASTTLIRKSGYGNEIALRGFGKANLRVLYDNAMVEGACGSRKDPALSHVPLLAVRKVNVQPGPFDVSRQGGLGGAISVETVDPSAEEQAEVWLKGGSFDYRSGAVQVTGGNDTIQALLGYAATEMDPYEDGDGHKLTDFAPAGRPYSNEGEDQEAFTKQDVWGKLRWNINQQHSLTLSHTYGKAEDVLTPRVAVDIEKERTTLTQLHYDAFELCPYSDHLQVRLYHHDVQHNPFDRYRDLVGAGLPSFHRRFEARSTFRGASLSNTVERAWGELTVGLTHDHQDWNADAYNNDADILINDQFIPDVDHDMWAGYAQIKVLTGPVTWRSGIRYDDSTMEAGDTLKFSHAITDSNRQHDRTASGYLFASWYPTDFSRLFVGVGRSVRLPTGAERYLQGSPTFYGNPDLDPTINHELDLGTTLDGVWGQWTIKGFYSDLDDYIYQQASPAKTWVNIDAHIYGIETRWNKEIVNGLTLDAGYAWQRGRKDDQPANNDDKDLSEIPPWKTRLGLEYENNRWAVRAEWLHSGKASQIDEEAGEVQLADWDVVNLTASYHYSEHWSFHLGVENLFDESYAVANSYEYDVVSGSAITPPIVYEPGRMIYFSVISRW</sequence>
<proteinExistence type="inferred from homology"/>
<keyword evidence="3 9" id="KW-1134">Transmembrane beta strand</keyword>
<dbReference type="AlphaFoldDB" id="Q1JVJ4"/>
<keyword evidence="2 9" id="KW-0813">Transport</keyword>
<dbReference type="PROSITE" id="PS00430">
    <property type="entry name" value="TONB_DEPENDENT_REC_1"/>
    <property type="match status" value="1"/>
</dbReference>
<dbReference type="Pfam" id="PF07715">
    <property type="entry name" value="Plug"/>
    <property type="match status" value="1"/>
</dbReference>
<dbReference type="InterPro" id="IPR010916">
    <property type="entry name" value="TonB_box_CS"/>
</dbReference>
<comment type="similarity">
    <text evidence="9 10">Belongs to the TonB-dependent receptor family.</text>
</comment>
<evidence type="ECO:0000313" key="14">
    <source>
        <dbReference type="Proteomes" id="UP000005695"/>
    </source>
</evidence>
<dbReference type="InterPro" id="IPR037066">
    <property type="entry name" value="Plug_dom_sf"/>
</dbReference>
<dbReference type="PROSITE" id="PS52016">
    <property type="entry name" value="TONB_DEPENDENT_REC_3"/>
    <property type="match status" value="1"/>
</dbReference>
<dbReference type="PANTHER" id="PTHR30069:SF49">
    <property type="entry name" value="OUTER MEMBRANE PROTEIN C"/>
    <property type="match status" value="1"/>
</dbReference>
<comment type="caution">
    <text evidence="13">The sequence shown here is derived from an EMBL/GenBank/DDBJ whole genome shotgun (WGS) entry which is preliminary data.</text>
</comment>
<evidence type="ECO:0000313" key="13">
    <source>
        <dbReference type="EMBL" id="EAT14254.1"/>
    </source>
</evidence>
<reference evidence="13" key="2">
    <citation type="submission" date="2006-05" db="EMBL/GenBank/DDBJ databases">
        <title>Sequencing of the draft genome and assembly of Desulfuromonas acetoxidans DSM 684.</title>
        <authorList>
            <consortium name="US DOE Joint Genome Institute (JGI-PGF)"/>
            <person name="Copeland A."/>
            <person name="Lucas S."/>
            <person name="Lapidus A."/>
            <person name="Barry K."/>
            <person name="Detter J.C."/>
            <person name="Glavina del Rio T."/>
            <person name="Hammon N."/>
            <person name="Israni S."/>
            <person name="Dalin E."/>
            <person name="Tice H."/>
            <person name="Bruce D."/>
            <person name="Pitluck S."/>
            <person name="Richardson P."/>
        </authorList>
    </citation>
    <scope>NUCLEOTIDE SEQUENCE [LARGE SCALE GENOMIC DNA]</scope>
    <source>
        <strain evidence="13">DSM 684</strain>
    </source>
</reference>
<dbReference type="PANTHER" id="PTHR30069">
    <property type="entry name" value="TONB-DEPENDENT OUTER MEMBRANE RECEPTOR"/>
    <property type="match status" value="1"/>
</dbReference>
<evidence type="ECO:0000256" key="7">
    <source>
        <dbReference type="ARBA" id="ARBA00023136"/>
    </source>
</evidence>
<dbReference type="Gene3D" id="2.40.170.20">
    <property type="entry name" value="TonB-dependent receptor, beta-barrel domain"/>
    <property type="match status" value="1"/>
</dbReference>
<dbReference type="Pfam" id="PF00593">
    <property type="entry name" value="TonB_dep_Rec_b-barrel"/>
    <property type="match status" value="1"/>
</dbReference>
<evidence type="ECO:0000259" key="12">
    <source>
        <dbReference type="Pfam" id="PF07715"/>
    </source>
</evidence>
<comment type="subcellular location">
    <subcellularLocation>
        <location evidence="1 9">Cell outer membrane</location>
        <topology evidence="1 9">Multi-pass membrane protein</topology>
    </subcellularLocation>
</comment>
<evidence type="ECO:0000256" key="8">
    <source>
        <dbReference type="ARBA" id="ARBA00023237"/>
    </source>
</evidence>
<evidence type="ECO:0000256" key="4">
    <source>
        <dbReference type="ARBA" id="ARBA00022692"/>
    </source>
</evidence>
<evidence type="ECO:0000256" key="5">
    <source>
        <dbReference type="ARBA" id="ARBA00022729"/>
    </source>
</evidence>
<dbReference type="CDD" id="cd01347">
    <property type="entry name" value="ligand_gated_channel"/>
    <property type="match status" value="1"/>
</dbReference>
<evidence type="ECO:0000256" key="6">
    <source>
        <dbReference type="ARBA" id="ARBA00023077"/>
    </source>
</evidence>
<evidence type="ECO:0000256" key="9">
    <source>
        <dbReference type="PROSITE-ProRule" id="PRU01360"/>
    </source>
</evidence>
<name>Q1JVJ4_DESA6</name>
<dbReference type="SUPFAM" id="SSF56935">
    <property type="entry name" value="Porins"/>
    <property type="match status" value="1"/>
</dbReference>
<dbReference type="InterPro" id="IPR039426">
    <property type="entry name" value="TonB-dep_rcpt-like"/>
</dbReference>
<keyword evidence="7 9" id="KW-0472">Membrane</keyword>
<keyword evidence="14" id="KW-1185">Reference proteome</keyword>
<keyword evidence="6 10" id="KW-0798">TonB box</keyword>
<dbReference type="EMBL" id="AAEW02000038">
    <property type="protein sequence ID" value="EAT14254.1"/>
    <property type="molecule type" value="Genomic_DNA"/>
</dbReference>
<dbReference type="InterPro" id="IPR036942">
    <property type="entry name" value="Beta-barrel_TonB_sf"/>
</dbReference>
<dbReference type="GO" id="GO:0009279">
    <property type="term" value="C:cell outer membrane"/>
    <property type="evidence" value="ECO:0007669"/>
    <property type="project" value="UniProtKB-SubCell"/>
</dbReference>
<dbReference type="InterPro" id="IPR000531">
    <property type="entry name" value="Beta-barrel_TonB"/>
</dbReference>
<reference evidence="13" key="1">
    <citation type="submission" date="2006-05" db="EMBL/GenBank/DDBJ databases">
        <title>Annotation of the draft genome assembly of Desulfuromonas acetoxidans DSM 684.</title>
        <authorList>
            <consortium name="US DOE Joint Genome Institute (JGI-ORNL)"/>
            <person name="Larimer F."/>
            <person name="Land M."/>
            <person name="Hauser L."/>
        </authorList>
    </citation>
    <scope>NUCLEOTIDE SEQUENCE [LARGE SCALE GENOMIC DNA]</scope>
    <source>
        <strain evidence="13">DSM 684</strain>
    </source>
</reference>
<accession>Q1JVJ4</accession>
<keyword evidence="13" id="KW-0675">Receptor</keyword>
<gene>
    <name evidence="13" type="ORF">Dace_0096</name>
</gene>
<dbReference type="InterPro" id="IPR012910">
    <property type="entry name" value="Plug_dom"/>
</dbReference>
<dbReference type="RefSeq" id="WP_006003147.1">
    <property type="nucleotide sequence ID" value="NZ_AAEW02000038.1"/>
</dbReference>
<keyword evidence="8 9" id="KW-0998">Cell outer membrane</keyword>
<feature type="domain" description="TonB-dependent receptor plug" evidence="12">
    <location>
        <begin position="53"/>
        <end position="149"/>
    </location>
</feature>
<keyword evidence="4 9" id="KW-0812">Transmembrane</keyword>
<evidence type="ECO:0000256" key="1">
    <source>
        <dbReference type="ARBA" id="ARBA00004571"/>
    </source>
</evidence>
<evidence type="ECO:0000259" key="11">
    <source>
        <dbReference type="Pfam" id="PF00593"/>
    </source>
</evidence>
<organism evidence="13 14">
    <name type="scientific">Desulfuromonas acetoxidans (strain DSM 684 / 11070)</name>
    <dbReference type="NCBI Taxonomy" id="281689"/>
    <lineage>
        <taxon>Bacteria</taxon>
        <taxon>Pseudomonadati</taxon>
        <taxon>Thermodesulfobacteriota</taxon>
        <taxon>Desulfuromonadia</taxon>
        <taxon>Desulfuromonadales</taxon>
        <taxon>Desulfuromonadaceae</taxon>
        <taxon>Desulfuromonas</taxon>
    </lineage>
</organism>